<gene>
    <name evidence="2" type="ORF">PIB30_022711</name>
</gene>
<dbReference type="Proteomes" id="UP001341840">
    <property type="component" value="Unassembled WGS sequence"/>
</dbReference>
<comment type="caution">
    <text evidence="2">The sequence shown here is derived from an EMBL/GenBank/DDBJ whole genome shotgun (WGS) entry which is preliminary data.</text>
</comment>
<dbReference type="Pfam" id="PF07911">
    <property type="entry name" value="DUF1677"/>
    <property type="match status" value="1"/>
</dbReference>
<keyword evidence="3" id="KW-1185">Reference proteome</keyword>
<evidence type="ECO:0008006" key="4">
    <source>
        <dbReference type="Google" id="ProtNLM"/>
    </source>
</evidence>
<protein>
    <recommendedName>
        <fullName evidence="4">DUF1677 family protein</fullName>
    </recommendedName>
</protein>
<proteinExistence type="predicted"/>
<dbReference type="PANTHER" id="PTHR33108:SF32">
    <property type="entry name" value="DUF1677 FAMILY PROTEIN (DUF1677)"/>
    <property type="match status" value="1"/>
</dbReference>
<dbReference type="PANTHER" id="PTHR33108">
    <property type="entry name" value="OS01G0745000 PROTEIN"/>
    <property type="match status" value="1"/>
</dbReference>
<feature type="compositionally biased region" description="Polar residues" evidence="1">
    <location>
        <begin position="126"/>
        <end position="138"/>
    </location>
</feature>
<dbReference type="EMBL" id="JASCZI010211526">
    <property type="protein sequence ID" value="MED6193797.1"/>
    <property type="molecule type" value="Genomic_DNA"/>
</dbReference>
<accession>A0ABU6X840</accession>
<evidence type="ECO:0000256" key="1">
    <source>
        <dbReference type="SAM" id="MobiDB-lite"/>
    </source>
</evidence>
<evidence type="ECO:0000313" key="3">
    <source>
        <dbReference type="Proteomes" id="UP001341840"/>
    </source>
</evidence>
<reference evidence="2 3" key="1">
    <citation type="journal article" date="2023" name="Plants (Basel)">
        <title>Bridging the Gap: Combining Genomics and Transcriptomics Approaches to Understand Stylosanthes scabra, an Orphan Legume from the Brazilian Caatinga.</title>
        <authorList>
            <person name="Ferreira-Neto J.R.C."/>
            <person name="da Silva M.D."/>
            <person name="Binneck E."/>
            <person name="de Melo N.F."/>
            <person name="da Silva R.H."/>
            <person name="de Melo A.L.T.M."/>
            <person name="Pandolfi V."/>
            <person name="Bustamante F.O."/>
            <person name="Brasileiro-Vidal A.C."/>
            <person name="Benko-Iseppon A.M."/>
        </authorList>
    </citation>
    <scope>NUCLEOTIDE SEQUENCE [LARGE SCALE GENOMIC DNA]</scope>
    <source>
        <tissue evidence="2">Leaves</tissue>
    </source>
</reference>
<evidence type="ECO:0000313" key="2">
    <source>
        <dbReference type="EMBL" id="MED6193797.1"/>
    </source>
</evidence>
<feature type="region of interest" description="Disordered" evidence="1">
    <location>
        <begin position="117"/>
        <end position="157"/>
    </location>
</feature>
<sequence>MMSATMMSDPMVIPAAADAETQSAASIVVEFAICDCCGLTEECTPGYIERIRERYHGKWVCGLCGEAVKDEIVRSESTEEAMTKHMNFCKNFITSGPPTNPTVHLISAMRQLLRKTLDSPTRVRSMPSSPTINSNSKNNGRELSRSESCFSTLAAGS</sequence>
<dbReference type="InterPro" id="IPR012876">
    <property type="entry name" value="DUF1677_pln"/>
</dbReference>
<organism evidence="2 3">
    <name type="scientific">Stylosanthes scabra</name>
    <dbReference type="NCBI Taxonomy" id="79078"/>
    <lineage>
        <taxon>Eukaryota</taxon>
        <taxon>Viridiplantae</taxon>
        <taxon>Streptophyta</taxon>
        <taxon>Embryophyta</taxon>
        <taxon>Tracheophyta</taxon>
        <taxon>Spermatophyta</taxon>
        <taxon>Magnoliopsida</taxon>
        <taxon>eudicotyledons</taxon>
        <taxon>Gunneridae</taxon>
        <taxon>Pentapetalae</taxon>
        <taxon>rosids</taxon>
        <taxon>fabids</taxon>
        <taxon>Fabales</taxon>
        <taxon>Fabaceae</taxon>
        <taxon>Papilionoideae</taxon>
        <taxon>50 kb inversion clade</taxon>
        <taxon>dalbergioids sensu lato</taxon>
        <taxon>Dalbergieae</taxon>
        <taxon>Pterocarpus clade</taxon>
        <taxon>Stylosanthes</taxon>
    </lineage>
</organism>
<name>A0ABU6X840_9FABA</name>